<feature type="signal peptide" evidence="1">
    <location>
        <begin position="1"/>
        <end position="20"/>
    </location>
</feature>
<dbReference type="AlphaFoldDB" id="A0A6G6GQ51"/>
<dbReference type="GO" id="GO:0016787">
    <property type="term" value="F:hydrolase activity"/>
    <property type="evidence" value="ECO:0007669"/>
    <property type="project" value="UniProtKB-KW"/>
</dbReference>
<evidence type="ECO:0000259" key="2">
    <source>
        <dbReference type="Pfam" id="PF00144"/>
    </source>
</evidence>
<dbReference type="Gene3D" id="3.40.710.10">
    <property type="entry name" value="DD-peptidase/beta-lactamase superfamily"/>
    <property type="match status" value="1"/>
</dbReference>
<protein>
    <submittedName>
        <fullName evidence="3">Serine hydrolase</fullName>
    </submittedName>
</protein>
<feature type="chain" id="PRO_5026199535" evidence="1">
    <location>
        <begin position="21"/>
        <end position="554"/>
    </location>
</feature>
<dbReference type="PANTHER" id="PTHR43283">
    <property type="entry name" value="BETA-LACTAMASE-RELATED"/>
    <property type="match status" value="1"/>
</dbReference>
<dbReference type="RefSeq" id="WP_164680678.1">
    <property type="nucleotide sequence ID" value="NZ_CP049057.1"/>
</dbReference>
<dbReference type="InterPro" id="IPR050789">
    <property type="entry name" value="Diverse_Enzym_Activities"/>
</dbReference>
<keyword evidence="1" id="KW-0732">Signal</keyword>
<evidence type="ECO:0000313" key="3">
    <source>
        <dbReference type="EMBL" id="QIE60667.1"/>
    </source>
</evidence>
<keyword evidence="3" id="KW-0378">Hydrolase</keyword>
<accession>A0A6G6GQ51</accession>
<evidence type="ECO:0000256" key="1">
    <source>
        <dbReference type="SAM" id="SignalP"/>
    </source>
</evidence>
<gene>
    <name evidence="3" type="ORF">G5B37_14185</name>
</gene>
<dbReference type="Proteomes" id="UP000505306">
    <property type="component" value="Chromosome"/>
</dbReference>
<proteinExistence type="predicted"/>
<dbReference type="PANTHER" id="PTHR43283:SF7">
    <property type="entry name" value="BETA-LACTAMASE-RELATED DOMAIN-CONTAINING PROTEIN"/>
    <property type="match status" value="1"/>
</dbReference>
<dbReference type="KEGG" id="mgel:G5B37_14185"/>
<feature type="domain" description="Beta-lactamase-related" evidence="2">
    <location>
        <begin position="255"/>
        <end position="531"/>
    </location>
</feature>
<dbReference type="InterPro" id="IPR001466">
    <property type="entry name" value="Beta-lactam-related"/>
</dbReference>
<dbReference type="Pfam" id="PF00144">
    <property type="entry name" value="Beta-lactamase"/>
    <property type="match status" value="1"/>
</dbReference>
<name>A0A6G6GQ51_9FLAO</name>
<dbReference type="EMBL" id="CP049057">
    <property type="protein sequence ID" value="QIE60667.1"/>
    <property type="molecule type" value="Genomic_DNA"/>
</dbReference>
<keyword evidence="4" id="KW-1185">Reference proteome</keyword>
<dbReference type="SUPFAM" id="SSF56601">
    <property type="entry name" value="beta-lactamase/transpeptidase-like"/>
    <property type="match status" value="1"/>
</dbReference>
<dbReference type="InterPro" id="IPR012338">
    <property type="entry name" value="Beta-lactam/transpept-like"/>
</dbReference>
<reference evidence="3 4" key="1">
    <citation type="submission" date="2020-02" db="EMBL/GenBank/DDBJ databases">
        <title>Complete genome sequence of Flavobacteriaceae bacterium.</title>
        <authorList>
            <person name="Kim S.-J."/>
            <person name="Kim Y.-S."/>
            <person name="Kim K.-H."/>
        </authorList>
    </citation>
    <scope>NUCLEOTIDE SEQUENCE [LARGE SCALE GENOMIC DNA]</scope>
    <source>
        <strain evidence="3 4">RR4-40</strain>
    </source>
</reference>
<evidence type="ECO:0000313" key="4">
    <source>
        <dbReference type="Proteomes" id="UP000505306"/>
    </source>
</evidence>
<sequence>MRLQYIFIFILACFSFGVFAQDMEQYTSPWEGKITNSNTFSLAIEIDGILSGNPMVTIANDSVILKKQFEKAENKSIRFNVGENLSFEGSFSKENNQINGFIKSGILLYHVKLNKIKADSFRGVWNILMVDELKSQRFYLSVENGSGNEFQAYPFFGDNRFTGTWCRNFQKKNDTIYFSDGKTGLNFKGKLLNEKIKLSIYLDEYIITEIVLYKSVTDWFIGDFKTNKNQKTYQILRLDTMEKLIATDSLPNTHSVLVLKQGKTIYENYFGGYTNSIPHDTRSVSKSVSSAMVGIAKDKGLFANVNQSVFDFLPREYQVYRDTLKSNIDIKSLLTMSSGLDAIDFGVEGVSKGSEGNYQNSPDWTKTIMSAPMLYKPNTVANYGSANPHLLGIAIDSIVSEPLAMFMDTNLFSKLGISNYIIQTDNVGNPYFGGGMYLTPRDMGKFGQLYLQQGRWEGEQIVSEDWVEDSFKNYRNLENTIDKNGYGYLWWHKDYLVNDRIVKSIEARGTGGQYIFVIPALEVVVVITSGNYRNGKFQQPEFIVENFILPSVLN</sequence>
<organism evidence="3 4">
    <name type="scientific">Rasiella rasia</name>
    <dbReference type="NCBI Taxonomy" id="2744027"/>
    <lineage>
        <taxon>Bacteria</taxon>
        <taxon>Pseudomonadati</taxon>
        <taxon>Bacteroidota</taxon>
        <taxon>Flavobacteriia</taxon>
        <taxon>Flavobacteriales</taxon>
        <taxon>Flavobacteriaceae</taxon>
        <taxon>Rasiella</taxon>
    </lineage>
</organism>